<protein>
    <recommendedName>
        <fullName evidence="1">Aminoglycoside phosphotransferase domain-containing protein</fullName>
    </recommendedName>
</protein>
<comment type="caution">
    <text evidence="2">The sequence shown here is derived from an EMBL/GenBank/DDBJ whole genome shotgun (WGS) entry which is preliminary data.</text>
</comment>
<proteinExistence type="predicted"/>
<evidence type="ECO:0000313" key="3">
    <source>
        <dbReference type="Proteomes" id="UP000223968"/>
    </source>
</evidence>
<dbReference type="STRING" id="1447875.A0A2B7XX23"/>
<feature type="domain" description="Aminoglycoside phosphotransferase" evidence="1">
    <location>
        <begin position="55"/>
        <end position="253"/>
    </location>
</feature>
<dbReference type="Gene3D" id="3.90.1200.10">
    <property type="match status" value="1"/>
</dbReference>
<sequence length="293" mass="33429">MTPPTPKVPSYISRRLWGLLHKALAAFSGHIYCPLFNVYFQTSCMQLPFGLVLKWTDRTSVEEVIAMQMARAAGMPVPKYLGCGEYPRDKFNGWISILMTRLPGYELNNSDATLDVDAEGLWIHELNACLDAMRQWEPPFENKKQISSAIGTAIRSIRVPEHIMGPFANETEMHAYLLSTSSAHGFKSIEDFEGAKVRARKLEFRPHRVVFTHGDLMAHNILVDEQNRLSGFLDWVSGGWCPEYWDFTTAMKYGKDSWWYQAVGWMGGNEYLEEQDGDRALNDLTVDSWVGFE</sequence>
<dbReference type="InterPro" id="IPR011009">
    <property type="entry name" value="Kinase-like_dom_sf"/>
</dbReference>
<dbReference type="Pfam" id="PF01636">
    <property type="entry name" value="APH"/>
    <property type="match status" value="1"/>
</dbReference>
<organism evidence="2 3">
    <name type="scientific">Helicocarpus griseus UAMH5409</name>
    <dbReference type="NCBI Taxonomy" id="1447875"/>
    <lineage>
        <taxon>Eukaryota</taxon>
        <taxon>Fungi</taxon>
        <taxon>Dikarya</taxon>
        <taxon>Ascomycota</taxon>
        <taxon>Pezizomycotina</taxon>
        <taxon>Eurotiomycetes</taxon>
        <taxon>Eurotiomycetidae</taxon>
        <taxon>Onygenales</taxon>
        <taxon>Ajellomycetaceae</taxon>
        <taxon>Helicocarpus</taxon>
    </lineage>
</organism>
<evidence type="ECO:0000259" key="1">
    <source>
        <dbReference type="Pfam" id="PF01636"/>
    </source>
</evidence>
<dbReference type="AlphaFoldDB" id="A0A2B7XX23"/>
<dbReference type="InterPro" id="IPR002575">
    <property type="entry name" value="Aminoglycoside_PTrfase"/>
</dbReference>
<dbReference type="SUPFAM" id="SSF56112">
    <property type="entry name" value="Protein kinase-like (PK-like)"/>
    <property type="match status" value="1"/>
</dbReference>
<name>A0A2B7XX23_9EURO</name>
<evidence type="ECO:0000313" key="2">
    <source>
        <dbReference type="EMBL" id="PGH13479.1"/>
    </source>
</evidence>
<dbReference type="PANTHER" id="PTHR21310">
    <property type="entry name" value="AMINOGLYCOSIDE PHOSPHOTRANSFERASE-RELATED-RELATED"/>
    <property type="match status" value="1"/>
</dbReference>
<dbReference type="EMBL" id="PDNB01000045">
    <property type="protein sequence ID" value="PGH13479.1"/>
    <property type="molecule type" value="Genomic_DNA"/>
</dbReference>
<accession>A0A2B7XX23</accession>
<keyword evidence="3" id="KW-1185">Reference proteome</keyword>
<dbReference type="InterPro" id="IPR051678">
    <property type="entry name" value="AGP_Transferase"/>
</dbReference>
<dbReference type="PANTHER" id="PTHR21310:SF55">
    <property type="entry name" value="AMINOGLYCOSIDE PHOSPHOTRANSFERASE DOMAIN-CONTAINING PROTEIN"/>
    <property type="match status" value="1"/>
</dbReference>
<dbReference type="Proteomes" id="UP000223968">
    <property type="component" value="Unassembled WGS sequence"/>
</dbReference>
<gene>
    <name evidence="2" type="ORF">AJ79_03609</name>
</gene>
<dbReference type="OrthoDB" id="4187477at2759"/>
<reference evidence="2 3" key="1">
    <citation type="submission" date="2017-10" db="EMBL/GenBank/DDBJ databases">
        <title>Comparative genomics in systemic dimorphic fungi from Ajellomycetaceae.</title>
        <authorList>
            <person name="Munoz J.F."/>
            <person name="Mcewen J.G."/>
            <person name="Clay O.K."/>
            <person name="Cuomo C.A."/>
        </authorList>
    </citation>
    <scope>NUCLEOTIDE SEQUENCE [LARGE SCALE GENOMIC DNA]</scope>
    <source>
        <strain evidence="2 3">UAMH5409</strain>
    </source>
</reference>